<dbReference type="STRING" id="1603886.GCA_001895165_01895"/>
<protein>
    <submittedName>
        <fullName evidence="1">ABC transporter ATP-binding protein</fullName>
    </submittedName>
</protein>
<keyword evidence="1" id="KW-0067">ATP-binding</keyword>
<name>A0A261FM72_9BIFI</name>
<sequence>MTFNPNDWAGQWESFEHYIASNDPAMQATWNQAEQAALSNPATAPMAAHGIRTFWSMACATTSPEQPLPIAGWRVDAHGDDGFALTWLAEDGGELGTFAYTVHHVVPKGLEGSPTTVFEAADASTDCPFRWLLAIDPMPARGAFAQGGLLSHLHFQYASDLHTLLDMSADRPAHCATRAGTPPCARMRARSTIAAPSSAPCIISTPECHLIQCRSRTAIGPQSHAYLRYG</sequence>
<reference evidence="1 2" key="1">
    <citation type="journal article" date="2017" name="BMC Genomics">
        <title>Comparative genomic and phylogenomic analyses of the Bifidobacteriaceae family.</title>
        <authorList>
            <person name="Lugli G.A."/>
            <person name="Milani C."/>
            <person name="Turroni F."/>
            <person name="Duranti S."/>
            <person name="Mancabelli L."/>
            <person name="Mangifesta M."/>
            <person name="Ferrario C."/>
            <person name="Modesto M."/>
            <person name="Mattarelli P."/>
            <person name="Jiri K."/>
            <person name="van Sinderen D."/>
            <person name="Ventura M."/>
        </authorList>
    </citation>
    <scope>NUCLEOTIDE SEQUENCE [LARGE SCALE GENOMIC DNA]</scope>
    <source>
        <strain evidence="1 2">DSM 28807</strain>
    </source>
</reference>
<dbReference type="GO" id="GO:0005524">
    <property type="term" value="F:ATP binding"/>
    <property type="evidence" value="ECO:0007669"/>
    <property type="project" value="UniProtKB-KW"/>
</dbReference>
<keyword evidence="2" id="KW-1185">Reference proteome</keyword>
<dbReference type="Proteomes" id="UP000216352">
    <property type="component" value="Unassembled WGS sequence"/>
</dbReference>
<dbReference type="EMBL" id="MWWX01000017">
    <property type="protein sequence ID" value="OZG60271.1"/>
    <property type="molecule type" value="Genomic_DNA"/>
</dbReference>
<gene>
    <name evidence="1" type="ORF">BLEM_1960</name>
</gene>
<organism evidence="1 2">
    <name type="scientific">Bifidobacterium lemurum</name>
    <dbReference type="NCBI Taxonomy" id="1603886"/>
    <lineage>
        <taxon>Bacteria</taxon>
        <taxon>Bacillati</taxon>
        <taxon>Actinomycetota</taxon>
        <taxon>Actinomycetes</taxon>
        <taxon>Bifidobacteriales</taxon>
        <taxon>Bifidobacteriaceae</taxon>
        <taxon>Bifidobacterium</taxon>
    </lineage>
</organism>
<proteinExistence type="predicted"/>
<keyword evidence="1" id="KW-0547">Nucleotide-binding</keyword>
<comment type="caution">
    <text evidence="1">The sequence shown here is derived from an EMBL/GenBank/DDBJ whole genome shotgun (WGS) entry which is preliminary data.</text>
</comment>
<dbReference type="AlphaFoldDB" id="A0A261FM72"/>
<evidence type="ECO:0000313" key="1">
    <source>
        <dbReference type="EMBL" id="OZG60271.1"/>
    </source>
</evidence>
<accession>A0A261FM72</accession>
<dbReference type="RefSeq" id="WP_226847367.1">
    <property type="nucleotide sequence ID" value="NZ_BDIS01000025.1"/>
</dbReference>
<evidence type="ECO:0000313" key="2">
    <source>
        <dbReference type="Proteomes" id="UP000216352"/>
    </source>
</evidence>